<evidence type="ECO:0000313" key="8">
    <source>
        <dbReference type="EMBL" id="RST99331.1"/>
    </source>
</evidence>
<evidence type="ECO:0000259" key="7">
    <source>
        <dbReference type="Pfam" id="PF09335"/>
    </source>
</evidence>
<sequence>MTKRIMNLLLLIGTIFTILFFIYAFKHHVFQDPKVFRQFIKSFGPFGVVVFILLQTIQPIIPIIPGGLSDVFGIIMFGNILGLFYVCFGLVIGESIVFLLIRKYGRPFIQKILSDNNQKKLDKLILKSNKHIQRLIIIVFLMPFGPDDLICYAAGLSNLSFRRYFWTIAILKPISVGVHCFIMIHFFKII</sequence>
<organism evidence="8 9">
    <name type="scientific">Vagococcus vulneris</name>
    <dbReference type="NCBI Taxonomy" id="1977869"/>
    <lineage>
        <taxon>Bacteria</taxon>
        <taxon>Bacillati</taxon>
        <taxon>Bacillota</taxon>
        <taxon>Bacilli</taxon>
        <taxon>Lactobacillales</taxon>
        <taxon>Enterococcaceae</taxon>
        <taxon>Vagococcus</taxon>
    </lineage>
</organism>
<feature type="transmembrane region" description="Helical" evidence="6">
    <location>
        <begin position="46"/>
        <end position="65"/>
    </location>
</feature>
<accession>A0A429ZZA2</accession>
<keyword evidence="9" id="KW-1185">Reference proteome</keyword>
<evidence type="ECO:0000256" key="3">
    <source>
        <dbReference type="ARBA" id="ARBA00022692"/>
    </source>
</evidence>
<dbReference type="EMBL" id="NGJS01000005">
    <property type="protein sequence ID" value="RST99331.1"/>
    <property type="molecule type" value="Genomic_DNA"/>
</dbReference>
<evidence type="ECO:0000256" key="5">
    <source>
        <dbReference type="ARBA" id="ARBA00023136"/>
    </source>
</evidence>
<name>A0A429ZZA2_9ENTE</name>
<gene>
    <name evidence="8" type="ORF">CBF37_05010</name>
</gene>
<dbReference type="AlphaFoldDB" id="A0A429ZZA2"/>
<keyword evidence="4 6" id="KW-1133">Transmembrane helix</keyword>
<dbReference type="GO" id="GO:0005886">
    <property type="term" value="C:plasma membrane"/>
    <property type="evidence" value="ECO:0007669"/>
    <property type="project" value="UniProtKB-SubCell"/>
</dbReference>
<dbReference type="InterPro" id="IPR032816">
    <property type="entry name" value="VTT_dom"/>
</dbReference>
<evidence type="ECO:0000256" key="1">
    <source>
        <dbReference type="ARBA" id="ARBA00004651"/>
    </source>
</evidence>
<evidence type="ECO:0000256" key="6">
    <source>
        <dbReference type="RuleBase" id="RU366058"/>
    </source>
</evidence>
<comment type="caution">
    <text evidence="8">The sequence shown here is derived from an EMBL/GenBank/DDBJ whole genome shotgun (WGS) entry which is preliminary data.</text>
</comment>
<keyword evidence="5 6" id="KW-0472">Membrane</keyword>
<reference evidence="8 9" key="1">
    <citation type="submission" date="2017-05" db="EMBL/GenBank/DDBJ databases">
        <title>Vagococcus spp. assemblies.</title>
        <authorList>
            <person name="Gulvik C.A."/>
        </authorList>
    </citation>
    <scope>NUCLEOTIDE SEQUENCE [LARGE SCALE GENOMIC DNA]</scope>
    <source>
        <strain evidence="8 9">SS1995</strain>
    </source>
</reference>
<comment type="similarity">
    <text evidence="6">Belongs to the TVP38/TMEM64 family.</text>
</comment>
<evidence type="ECO:0000256" key="4">
    <source>
        <dbReference type="ARBA" id="ARBA00022989"/>
    </source>
</evidence>
<dbReference type="Proteomes" id="UP000287857">
    <property type="component" value="Unassembled WGS sequence"/>
</dbReference>
<evidence type="ECO:0000256" key="2">
    <source>
        <dbReference type="ARBA" id="ARBA00022475"/>
    </source>
</evidence>
<feature type="domain" description="VTT" evidence="7">
    <location>
        <begin position="65"/>
        <end position="183"/>
    </location>
</feature>
<dbReference type="PANTHER" id="PTHR12677:SF49">
    <property type="entry name" value="TVP38_TMEM64 FAMILY MEMBRANE PROTEIN"/>
    <property type="match status" value="1"/>
</dbReference>
<keyword evidence="3 6" id="KW-0812">Transmembrane</keyword>
<dbReference type="RefSeq" id="WP_125983650.1">
    <property type="nucleotide sequence ID" value="NZ_NGJS01000005.1"/>
</dbReference>
<dbReference type="OrthoDB" id="371137at2"/>
<feature type="transmembrane region" description="Helical" evidence="6">
    <location>
        <begin position="71"/>
        <end position="101"/>
    </location>
</feature>
<evidence type="ECO:0000313" key="9">
    <source>
        <dbReference type="Proteomes" id="UP000287857"/>
    </source>
</evidence>
<dbReference type="InterPro" id="IPR015414">
    <property type="entry name" value="TMEM64"/>
</dbReference>
<dbReference type="Pfam" id="PF09335">
    <property type="entry name" value="VTT_dom"/>
    <property type="match status" value="1"/>
</dbReference>
<feature type="transmembrane region" description="Helical" evidence="6">
    <location>
        <begin position="164"/>
        <end position="187"/>
    </location>
</feature>
<protein>
    <recommendedName>
        <fullName evidence="6">TVP38/TMEM64 family membrane protein</fullName>
    </recommendedName>
</protein>
<keyword evidence="2 6" id="KW-1003">Cell membrane</keyword>
<feature type="transmembrane region" description="Helical" evidence="6">
    <location>
        <begin position="135"/>
        <end position="158"/>
    </location>
</feature>
<dbReference type="PANTHER" id="PTHR12677">
    <property type="entry name" value="GOLGI APPARATUS MEMBRANE PROTEIN TVP38-RELATED"/>
    <property type="match status" value="1"/>
</dbReference>
<proteinExistence type="inferred from homology"/>
<feature type="transmembrane region" description="Helical" evidence="6">
    <location>
        <begin position="6"/>
        <end position="25"/>
    </location>
</feature>
<comment type="subcellular location">
    <subcellularLocation>
        <location evidence="1 6">Cell membrane</location>
        <topology evidence="1 6">Multi-pass membrane protein</topology>
    </subcellularLocation>
</comment>